<accession>A0AAE7WMT0</accession>
<sequence length="114" mass="11881">MHSVTDRIIAVLLGLLLVGGLSFTAYTEHSRAQAAEAKVEGLTTALAASQAALDAYVTSARTAATRASTNQTRVTNALQTHPDWTRTSVPDDVWDSLYGNRPGAASGSAAPAVR</sequence>
<evidence type="ECO:0000313" key="1">
    <source>
        <dbReference type="EMBL" id="QYW02347.1"/>
    </source>
</evidence>
<gene>
    <name evidence="1" type="ORF">CPT_Paku_053</name>
</gene>
<protein>
    <submittedName>
        <fullName evidence="1">I-spanin</fullName>
    </submittedName>
</protein>
<organism evidence="1 2">
    <name type="scientific">Burkholderia phage Paku</name>
    <dbReference type="NCBI Taxonomy" id="2859650"/>
    <lineage>
        <taxon>Viruses</taxon>
        <taxon>Duplodnaviria</taxon>
        <taxon>Heunggongvirae</taxon>
        <taxon>Uroviricota</taxon>
        <taxon>Caudoviricetes</taxon>
        <taxon>Autographivirales</taxon>
        <taxon>Autonotataviridae</taxon>
        <taxon>Pakuvirus</taxon>
        <taxon>Pakuvirus paku</taxon>
    </lineage>
</organism>
<reference evidence="1" key="1">
    <citation type="submission" date="2021-06" db="EMBL/GenBank/DDBJ databases">
        <title>Complete genome sequence of Burkholderia cenocepacia phage Paku.</title>
        <authorList>
            <person name="Rezene S."/>
            <person name="Yao G."/>
            <person name="Burrowes B."/>
            <person name="Liu M."/>
            <person name="Gill J."/>
        </authorList>
    </citation>
    <scope>NUCLEOTIDE SEQUENCE</scope>
</reference>
<name>A0AAE7WMT0_9CAUD</name>
<dbReference type="EMBL" id="MZ326863">
    <property type="protein sequence ID" value="QYW02347.1"/>
    <property type="molecule type" value="Genomic_DNA"/>
</dbReference>
<proteinExistence type="predicted"/>
<evidence type="ECO:0000313" key="2">
    <source>
        <dbReference type="Proteomes" id="UP000827220"/>
    </source>
</evidence>
<dbReference type="Proteomes" id="UP000827220">
    <property type="component" value="Segment"/>
</dbReference>
<keyword evidence="2" id="KW-1185">Reference proteome</keyword>